<keyword evidence="2" id="KW-1133">Transmembrane helix</keyword>
<feature type="compositionally biased region" description="Low complexity" evidence="1">
    <location>
        <begin position="486"/>
        <end position="513"/>
    </location>
</feature>
<feature type="transmembrane region" description="Helical" evidence="2">
    <location>
        <begin position="348"/>
        <end position="371"/>
    </location>
</feature>
<accession>A0AAN7TKI4</accession>
<feature type="region of interest" description="Disordered" evidence="1">
    <location>
        <begin position="217"/>
        <end position="264"/>
    </location>
</feature>
<feature type="region of interest" description="Disordered" evidence="1">
    <location>
        <begin position="83"/>
        <end position="102"/>
    </location>
</feature>
<keyword evidence="4" id="KW-1185">Reference proteome</keyword>
<feature type="compositionally biased region" description="Polar residues" evidence="1">
    <location>
        <begin position="217"/>
        <end position="236"/>
    </location>
</feature>
<protein>
    <submittedName>
        <fullName evidence="3">Uncharacterized protein</fullName>
    </submittedName>
</protein>
<dbReference type="Proteomes" id="UP001344447">
    <property type="component" value="Unassembled WGS sequence"/>
</dbReference>
<evidence type="ECO:0000256" key="1">
    <source>
        <dbReference type="SAM" id="MobiDB-lite"/>
    </source>
</evidence>
<keyword evidence="2" id="KW-0472">Membrane</keyword>
<organism evidence="3 4">
    <name type="scientific">Dictyostelium firmibasis</name>
    <dbReference type="NCBI Taxonomy" id="79012"/>
    <lineage>
        <taxon>Eukaryota</taxon>
        <taxon>Amoebozoa</taxon>
        <taxon>Evosea</taxon>
        <taxon>Eumycetozoa</taxon>
        <taxon>Dictyostelia</taxon>
        <taxon>Dictyosteliales</taxon>
        <taxon>Dictyosteliaceae</taxon>
        <taxon>Dictyostelium</taxon>
    </lineage>
</organism>
<name>A0AAN7TKI4_9MYCE</name>
<feature type="transmembrane region" description="Helical" evidence="2">
    <location>
        <begin position="12"/>
        <end position="35"/>
    </location>
</feature>
<sequence>MLTEDKLNKWRLLLITSCLIGIIAPTLIITAFALFDPSIIIVKISILQNYNLNVRRWETIYKKDFSKFKFYLYMNETIGLENSYSESSPSSSSSSSSSIASNDGSFEHNGSNIQEMDQFQDENNSGDANKLNTQFQQSSTADHVSYPTTEMIQLYTPLVFIANTSLFLSEKYTLNRVNFEPYNVTLHLFVRKPSSTHLTYVSKLSFSLFNKITNGVQNNLQHSKPPTVNTTTSLGSDPSRHRNQSHNTPYNTTSSNSNNNNNNIEENNVYQQFENACFVLKDSVIIEEPCTYKSNNFNYSDIKDFNKTIVFNSTFIMIKSYRDPYLLAGTLTEGSYSFAMDKDTQGRLGLAFLIAGCIAFLLFLVVVWIVVKMKRYQSSLDKIDDLNTNSPLEMEEYNNNHVHFQNNNNSINGSVNRFNRTNFNEFNNENNQDFPNFYDDNNNNLHHGHHNIQNSINNGVGIQGHHIHNQFSPNLSHQSFDDQYHNSSNNNNSINNNNNNDNNSNNNSNNSNLNISQQDIRQHVENFEDDQDLISAEDVQRFNSFRRSDNYNNNSFSDFDNHSSISHSRSTNQPIIRNNNQQRYSHSNSSSDLKSSFSV</sequence>
<feature type="region of interest" description="Disordered" evidence="1">
    <location>
        <begin position="440"/>
        <end position="513"/>
    </location>
</feature>
<comment type="caution">
    <text evidence="3">The sequence shown here is derived from an EMBL/GenBank/DDBJ whole genome shotgun (WGS) entry which is preliminary data.</text>
</comment>
<proteinExistence type="predicted"/>
<feature type="region of interest" description="Disordered" evidence="1">
    <location>
        <begin position="546"/>
        <end position="599"/>
    </location>
</feature>
<dbReference type="AlphaFoldDB" id="A0AAN7TKI4"/>
<evidence type="ECO:0000313" key="3">
    <source>
        <dbReference type="EMBL" id="KAK5574484.1"/>
    </source>
</evidence>
<evidence type="ECO:0000313" key="4">
    <source>
        <dbReference type="Proteomes" id="UP001344447"/>
    </source>
</evidence>
<feature type="compositionally biased region" description="Low complexity" evidence="1">
    <location>
        <begin position="251"/>
        <end position="264"/>
    </location>
</feature>
<keyword evidence="2" id="KW-0812">Transmembrane</keyword>
<gene>
    <name evidence="3" type="ORF">RB653_009737</name>
</gene>
<feature type="compositionally biased region" description="Polar residues" evidence="1">
    <location>
        <begin position="469"/>
        <end position="478"/>
    </location>
</feature>
<evidence type="ECO:0000256" key="2">
    <source>
        <dbReference type="SAM" id="Phobius"/>
    </source>
</evidence>
<reference evidence="3 4" key="1">
    <citation type="submission" date="2023-11" db="EMBL/GenBank/DDBJ databases">
        <title>Dfirmibasis_genome.</title>
        <authorList>
            <person name="Edelbroek B."/>
            <person name="Kjellin J."/>
            <person name="Jerlstrom-Hultqvist J."/>
            <person name="Soderbom F."/>
        </authorList>
    </citation>
    <scope>NUCLEOTIDE SEQUENCE [LARGE SCALE GENOMIC DNA]</scope>
    <source>
        <strain evidence="3 4">TNS-C-14</strain>
    </source>
</reference>
<dbReference type="EMBL" id="JAVFKY010000006">
    <property type="protein sequence ID" value="KAK5574484.1"/>
    <property type="molecule type" value="Genomic_DNA"/>
</dbReference>